<proteinExistence type="predicted"/>
<keyword evidence="2" id="KW-1185">Reference proteome</keyword>
<dbReference type="EMBL" id="HG994592">
    <property type="protein sequence ID" value="CAF2830409.1"/>
    <property type="molecule type" value="Genomic_DNA"/>
</dbReference>
<protein>
    <submittedName>
        <fullName evidence="1">(salmon louse) hypothetical protein</fullName>
    </submittedName>
</protein>
<evidence type="ECO:0000313" key="1">
    <source>
        <dbReference type="EMBL" id="CAF2830409.1"/>
    </source>
</evidence>
<organism evidence="1 2">
    <name type="scientific">Lepeophtheirus salmonis</name>
    <name type="common">Salmon louse</name>
    <name type="synonym">Caligus salmonis</name>
    <dbReference type="NCBI Taxonomy" id="72036"/>
    <lineage>
        <taxon>Eukaryota</taxon>
        <taxon>Metazoa</taxon>
        <taxon>Ecdysozoa</taxon>
        <taxon>Arthropoda</taxon>
        <taxon>Crustacea</taxon>
        <taxon>Multicrustacea</taxon>
        <taxon>Hexanauplia</taxon>
        <taxon>Copepoda</taxon>
        <taxon>Siphonostomatoida</taxon>
        <taxon>Caligidae</taxon>
        <taxon>Lepeophtheirus</taxon>
    </lineage>
</organism>
<reference evidence="1" key="1">
    <citation type="submission" date="2021-02" db="EMBL/GenBank/DDBJ databases">
        <authorList>
            <person name="Bekaert M."/>
        </authorList>
    </citation>
    <scope>NUCLEOTIDE SEQUENCE</scope>
    <source>
        <strain evidence="1">IoA-00</strain>
    </source>
</reference>
<dbReference type="Proteomes" id="UP000675881">
    <property type="component" value="Chromosome 13"/>
</dbReference>
<sequence>MMARRGQVVEVPQVAGQVKIIPFWQDKPWFRRLEAQFGFFLGDTPYSDLKSKILKESEISTQNKMERLFKLIENPGAYSLTEIVSHGRNYLSNITQQRESIIKQMLVRSLPNPQRSGLSVQFADVDLDE</sequence>
<dbReference type="AlphaFoldDB" id="A0A7R8CIA0"/>
<name>A0A7R8CIA0_LEPSM</name>
<evidence type="ECO:0000313" key="2">
    <source>
        <dbReference type="Proteomes" id="UP000675881"/>
    </source>
</evidence>
<accession>A0A7R8CIA0</accession>
<gene>
    <name evidence="1" type="ORF">LSAA_4433</name>
</gene>